<keyword evidence="3" id="KW-1185">Reference proteome</keyword>
<dbReference type="Pfam" id="PF13302">
    <property type="entry name" value="Acetyltransf_3"/>
    <property type="match status" value="1"/>
</dbReference>
<comment type="caution">
    <text evidence="2">The sequence shown here is derived from an EMBL/GenBank/DDBJ whole genome shotgun (WGS) entry which is preliminary data.</text>
</comment>
<dbReference type="GO" id="GO:0016747">
    <property type="term" value="F:acyltransferase activity, transferring groups other than amino-acyl groups"/>
    <property type="evidence" value="ECO:0007669"/>
    <property type="project" value="InterPro"/>
</dbReference>
<sequence length="188" mass="21913">MYTDYIFTSRRLGFRNWMTSDLNEFAKMNADKEVMKHFPKTLTTNETSAFIERLQNHFITHGFNYFAVEILETGEFIGFIGLANKIFESNFTPAVDIGWRLKKSAWGRGYATEGAKRCLKFAFDDLDLDRIIATCTKQNVNSEQVMKKIGMKKIAEFKHPELKAYPEYEVCLCYEVAKSEWNNDSKHK</sequence>
<evidence type="ECO:0000313" key="3">
    <source>
        <dbReference type="Proteomes" id="UP000602057"/>
    </source>
</evidence>
<dbReference type="Gene3D" id="3.40.630.30">
    <property type="match status" value="1"/>
</dbReference>
<organism evidence="2 3">
    <name type="scientific">Aestuariibaculum suncheonense</name>
    <dbReference type="NCBI Taxonomy" id="1028745"/>
    <lineage>
        <taxon>Bacteria</taxon>
        <taxon>Pseudomonadati</taxon>
        <taxon>Bacteroidota</taxon>
        <taxon>Flavobacteriia</taxon>
        <taxon>Flavobacteriales</taxon>
        <taxon>Flavobacteriaceae</taxon>
    </lineage>
</organism>
<dbReference type="PROSITE" id="PS51186">
    <property type="entry name" value="GNAT"/>
    <property type="match status" value="1"/>
</dbReference>
<dbReference type="AlphaFoldDB" id="A0A8J6UAN2"/>
<dbReference type="SUPFAM" id="SSF55729">
    <property type="entry name" value="Acyl-CoA N-acyltransferases (Nat)"/>
    <property type="match status" value="1"/>
</dbReference>
<dbReference type="InterPro" id="IPR016181">
    <property type="entry name" value="Acyl_CoA_acyltransferase"/>
</dbReference>
<dbReference type="EMBL" id="JACVXC010000003">
    <property type="protein sequence ID" value="MBD0835483.1"/>
    <property type="molecule type" value="Genomic_DNA"/>
</dbReference>
<reference evidence="2" key="2">
    <citation type="submission" date="2020-09" db="EMBL/GenBank/DDBJ databases">
        <authorList>
            <person name="Wu Z."/>
        </authorList>
    </citation>
    <scope>NUCLEOTIDE SEQUENCE</scope>
    <source>
        <strain evidence="2">SC17</strain>
    </source>
</reference>
<evidence type="ECO:0000313" key="2">
    <source>
        <dbReference type="EMBL" id="MBD0835483.1"/>
    </source>
</evidence>
<proteinExistence type="predicted"/>
<dbReference type="PANTHER" id="PTHR43792:SF1">
    <property type="entry name" value="N-ACETYLTRANSFERASE DOMAIN-CONTAINING PROTEIN"/>
    <property type="match status" value="1"/>
</dbReference>
<dbReference type="InterPro" id="IPR000182">
    <property type="entry name" value="GNAT_dom"/>
</dbReference>
<name>A0A8J6UAN2_9FLAO</name>
<accession>A0A8J6UAN2</accession>
<evidence type="ECO:0000259" key="1">
    <source>
        <dbReference type="PROSITE" id="PS51186"/>
    </source>
</evidence>
<dbReference type="Proteomes" id="UP000602057">
    <property type="component" value="Unassembled WGS sequence"/>
</dbReference>
<dbReference type="RefSeq" id="WP_188215979.1">
    <property type="nucleotide sequence ID" value="NZ_BAABGH010000005.1"/>
</dbReference>
<dbReference type="PANTHER" id="PTHR43792">
    <property type="entry name" value="GNAT FAMILY, PUTATIVE (AFU_ORTHOLOGUE AFUA_3G00765)-RELATED-RELATED"/>
    <property type="match status" value="1"/>
</dbReference>
<gene>
    <name evidence="2" type="ORF">ICJ84_08555</name>
</gene>
<reference evidence="2" key="1">
    <citation type="journal article" date="2013" name="Int. J. Syst. Evol. Microbiol.">
        <title>Aestuariibaculum suncheonense gen. nov., sp. nov., a marine bacterium of the family Flavobacteriaceae isolated from a tidal flat and emended descriptions of the genera Gaetbulibacter and Tamlana.</title>
        <authorList>
            <person name="Jeong S.H."/>
            <person name="Park M.S."/>
            <person name="Jin H.M."/>
            <person name="Lee K."/>
            <person name="Park W."/>
            <person name="Jeon C.O."/>
        </authorList>
    </citation>
    <scope>NUCLEOTIDE SEQUENCE</scope>
    <source>
        <strain evidence="2">SC17</strain>
    </source>
</reference>
<protein>
    <submittedName>
        <fullName evidence="2">GNAT family N-acetyltransferase</fullName>
    </submittedName>
</protein>
<dbReference type="InterPro" id="IPR051531">
    <property type="entry name" value="N-acetyltransferase"/>
</dbReference>
<feature type="domain" description="N-acetyltransferase" evidence="1">
    <location>
        <begin position="12"/>
        <end position="172"/>
    </location>
</feature>